<keyword evidence="2" id="KW-0238">DNA-binding</keyword>
<keyword evidence="3" id="KW-0804">Transcription</keyword>
<feature type="compositionally biased region" description="Basic and acidic residues" evidence="4">
    <location>
        <begin position="228"/>
        <end position="239"/>
    </location>
</feature>
<dbReference type="GO" id="GO:0003700">
    <property type="term" value="F:DNA-binding transcription factor activity"/>
    <property type="evidence" value="ECO:0007669"/>
    <property type="project" value="InterPro"/>
</dbReference>
<evidence type="ECO:0000256" key="2">
    <source>
        <dbReference type="ARBA" id="ARBA00023125"/>
    </source>
</evidence>
<proteinExistence type="predicted"/>
<dbReference type="Proteomes" id="UP001179121">
    <property type="component" value="Chromosome"/>
</dbReference>
<feature type="region of interest" description="Disordered" evidence="4">
    <location>
        <begin position="196"/>
        <end position="239"/>
    </location>
</feature>
<dbReference type="SMART" id="SM00342">
    <property type="entry name" value="HTH_ARAC"/>
    <property type="match status" value="1"/>
</dbReference>
<keyword evidence="1" id="KW-0805">Transcription regulation</keyword>
<sequence>MPHLTSRALYRNKAQAWASWLDELRRHSPEWAAQLAEARTRQELGHIVSRLAMQLTEQIAPRDHPPTTLRERIRMFMTDNLHRGLTLKDLSAFLGYSEKYCSELFRKVMGEPFSQWLKHLRIQEARRLLEDSRASMADVAELLGFSDQFAFSHFFKKVVGCSPRQFRTRLPHPACPQDSGLSSQTNGGCRTIHVRHADAASPTAPPVDIRRRTRHPQTARPIPSPRQPRADRIGRMGAG</sequence>
<dbReference type="GO" id="GO:0043565">
    <property type="term" value="F:sequence-specific DNA binding"/>
    <property type="evidence" value="ECO:0007669"/>
    <property type="project" value="InterPro"/>
</dbReference>
<dbReference type="EMBL" id="OX365700">
    <property type="protein sequence ID" value="CAI4030888.1"/>
    <property type="molecule type" value="Genomic_DNA"/>
</dbReference>
<dbReference type="AlphaFoldDB" id="A0AA86MXK6"/>
<evidence type="ECO:0000256" key="3">
    <source>
        <dbReference type="ARBA" id="ARBA00023163"/>
    </source>
</evidence>
<dbReference type="InterPro" id="IPR020449">
    <property type="entry name" value="Tscrpt_reg_AraC-type_HTH"/>
</dbReference>
<accession>A0AA86MXK6</accession>
<dbReference type="PANTHER" id="PTHR43280">
    <property type="entry name" value="ARAC-FAMILY TRANSCRIPTIONAL REGULATOR"/>
    <property type="match status" value="1"/>
</dbReference>
<feature type="domain" description="HTH araC/xylS-type" evidence="5">
    <location>
        <begin position="71"/>
        <end position="169"/>
    </location>
</feature>
<dbReference type="SUPFAM" id="SSF46689">
    <property type="entry name" value="Homeodomain-like"/>
    <property type="match status" value="2"/>
</dbReference>
<organism evidence="6 7">
    <name type="scientific">Nitrospira tepida</name>
    <dbReference type="NCBI Taxonomy" id="2973512"/>
    <lineage>
        <taxon>Bacteria</taxon>
        <taxon>Pseudomonadati</taxon>
        <taxon>Nitrospirota</taxon>
        <taxon>Nitrospiria</taxon>
        <taxon>Nitrospirales</taxon>
        <taxon>Nitrospiraceae</taxon>
        <taxon>Nitrospira</taxon>
    </lineage>
</organism>
<protein>
    <recommendedName>
        <fullName evidence="5">HTH araC/xylS-type domain-containing protein</fullName>
    </recommendedName>
</protein>
<keyword evidence="7" id="KW-1185">Reference proteome</keyword>
<gene>
    <name evidence="6" type="ORF">DNFV4_01320</name>
</gene>
<evidence type="ECO:0000256" key="4">
    <source>
        <dbReference type="SAM" id="MobiDB-lite"/>
    </source>
</evidence>
<dbReference type="PANTHER" id="PTHR43280:SF2">
    <property type="entry name" value="HTH-TYPE TRANSCRIPTIONAL REGULATOR EXSA"/>
    <property type="match status" value="1"/>
</dbReference>
<evidence type="ECO:0000256" key="1">
    <source>
        <dbReference type="ARBA" id="ARBA00023015"/>
    </source>
</evidence>
<dbReference type="InterPro" id="IPR018060">
    <property type="entry name" value="HTH_AraC"/>
</dbReference>
<dbReference type="InterPro" id="IPR009057">
    <property type="entry name" value="Homeodomain-like_sf"/>
</dbReference>
<evidence type="ECO:0000313" key="7">
    <source>
        <dbReference type="Proteomes" id="UP001179121"/>
    </source>
</evidence>
<dbReference type="PROSITE" id="PS00041">
    <property type="entry name" value="HTH_ARAC_FAMILY_1"/>
    <property type="match status" value="1"/>
</dbReference>
<dbReference type="PROSITE" id="PS01124">
    <property type="entry name" value="HTH_ARAC_FAMILY_2"/>
    <property type="match status" value="1"/>
</dbReference>
<name>A0AA86MXK6_9BACT</name>
<evidence type="ECO:0000313" key="6">
    <source>
        <dbReference type="EMBL" id="CAI4030888.1"/>
    </source>
</evidence>
<dbReference type="KEGG" id="nti:DNFV4_01320"/>
<dbReference type="Pfam" id="PF12833">
    <property type="entry name" value="HTH_18"/>
    <property type="match status" value="1"/>
</dbReference>
<evidence type="ECO:0000259" key="5">
    <source>
        <dbReference type="PROSITE" id="PS01124"/>
    </source>
</evidence>
<reference evidence="6" key="1">
    <citation type="submission" date="2022-10" db="EMBL/GenBank/DDBJ databases">
        <authorList>
            <person name="Koch H."/>
        </authorList>
    </citation>
    <scope>NUCLEOTIDE SEQUENCE</scope>
    <source>
        <strain evidence="6">DNF</strain>
    </source>
</reference>
<dbReference type="InterPro" id="IPR018062">
    <property type="entry name" value="HTH_AraC-typ_CS"/>
</dbReference>
<dbReference type="PRINTS" id="PR00032">
    <property type="entry name" value="HTHARAC"/>
</dbReference>
<dbReference type="Gene3D" id="1.10.10.60">
    <property type="entry name" value="Homeodomain-like"/>
    <property type="match status" value="2"/>
</dbReference>